<dbReference type="AlphaFoldDB" id="A0A498BVT5"/>
<keyword evidence="4 7" id="KW-1133">Transmembrane helix</keyword>
<comment type="subcellular location">
    <subcellularLocation>
        <location evidence="1">Membrane</location>
        <topology evidence="1">Multi-pass membrane protein</topology>
    </subcellularLocation>
</comment>
<dbReference type="PANTHER" id="PTHR42948:SF1">
    <property type="entry name" value="TRANSPORTER"/>
    <property type="match status" value="1"/>
</dbReference>
<dbReference type="CDD" id="cd10336">
    <property type="entry name" value="SLC6sbd_Tyt1-Like"/>
    <property type="match status" value="1"/>
</dbReference>
<feature type="transmembrane region" description="Helical" evidence="7">
    <location>
        <begin position="359"/>
        <end position="377"/>
    </location>
</feature>
<dbReference type="OrthoDB" id="9762833at2"/>
<feature type="transmembrane region" description="Helical" evidence="7">
    <location>
        <begin position="185"/>
        <end position="206"/>
    </location>
</feature>
<feature type="transmembrane region" description="Helical" evidence="7">
    <location>
        <begin position="315"/>
        <end position="338"/>
    </location>
</feature>
<evidence type="ECO:0000256" key="7">
    <source>
        <dbReference type="SAM" id="Phobius"/>
    </source>
</evidence>
<dbReference type="InterPro" id="IPR000175">
    <property type="entry name" value="Na/ntran_symport"/>
</dbReference>
<organism evidence="8 9">
    <name type="scientific">Alkalispirillum mobile</name>
    <dbReference type="NCBI Taxonomy" id="85925"/>
    <lineage>
        <taxon>Bacteria</taxon>
        <taxon>Pseudomonadati</taxon>
        <taxon>Pseudomonadota</taxon>
        <taxon>Gammaproteobacteria</taxon>
        <taxon>Chromatiales</taxon>
        <taxon>Ectothiorhodospiraceae</taxon>
        <taxon>Alkalispirillum</taxon>
    </lineage>
</organism>
<dbReference type="Proteomes" id="UP000275461">
    <property type="component" value="Unassembled WGS sequence"/>
</dbReference>
<evidence type="ECO:0000313" key="9">
    <source>
        <dbReference type="Proteomes" id="UP000275461"/>
    </source>
</evidence>
<name>A0A498BVT5_9GAMM</name>
<dbReference type="SUPFAM" id="SSF161070">
    <property type="entry name" value="SNF-like"/>
    <property type="match status" value="1"/>
</dbReference>
<feature type="transmembrane region" description="Helical" evidence="7">
    <location>
        <begin position="46"/>
        <end position="70"/>
    </location>
</feature>
<evidence type="ECO:0000256" key="2">
    <source>
        <dbReference type="ARBA" id="ARBA00022448"/>
    </source>
</evidence>
<evidence type="ECO:0000256" key="6">
    <source>
        <dbReference type="RuleBase" id="RU003732"/>
    </source>
</evidence>
<dbReference type="PANTHER" id="PTHR42948">
    <property type="entry name" value="TRANSPORTER"/>
    <property type="match status" value="1"/>
</dbReference>
<keyword evidence="2 6" id="KW-0813">Transport</keyword>
<sequence length="461" mass="48975">MALNQRTSIHGQWGSRWAFILAATGSAVGLGNIWRFPYVVGESGGGAFVLVYQLFVLAIGIPVMMGEILLGRHGRQSPINTLKSLCVDYGTHRLWTLLGWLGVLAGFIILSFYSVVAGWSLAYVPMTAGGAFVDASAERVGEIFQGLLDRPLELLLWHSVFMAMCFAVVSRGVRSGLEKAVRFLMPALFLLLILLVGYGMGAGAFAESLHYLFVPSLRELLAGGEAGSLGALMLGAVGQAFFTLSLGMGAIMVYGSYLSSRSSIPQNSVIIAGSDTAIALIAGLAVFPIVFAVGLEPDSGAGLVFITLSAGFGQMPAGALFGTLFFVLLSFAAWTSAISIMEPATAYLVENRGWSRRRGAAVVALAAWAMGILSALSLNVMSGLTVAGMGFMDLMEFLTFAVMLPLGGLLVALYVGWVLPRRVAEAELQLSHPVFNAWLMLIRWLVPLAIALVFLNALGVF</sequence>
<evidence type="ECO:0000256" key="1">
    <source>
        <dbReference type="ARBA" id="ARBA00004141"/>
    </source>
</evidence>
<proteinExistence type="inferred from homology"/>
<feature type="transmembrane region" description="Helical" evidence="7">
    <location>
        <begin position="440"/>
        <end position="460"/>
    </location>
</feature>
<keyword evidence="5 7" id="KW-0472">Membrane</keyword>
<dbReference type="RefSeq" id="WP_121443115.1">
    <property type="nucleotide sequence ID" value="NZ_RCDA01000006.1"/>
</dbReference>
<dbReference type="InterPro" id="IPR037272">
    <property type="entry name" value="SNS_sf"/>
</dbReference>
<feature type="transmembrane region" description="Helical" evidence="7">
    <location>
        <begin position="94"/>
        <end position="116"/>
    </location>
</feature>
<dbReference type="EMBL" id="RCDA01000006">
    <property type="protein sequence ID" value="RLK46476.1"/>
    <property type="molecule type" value="Genomic_DNA"/>
</dbReference>
<dbReference type="InterPro" id="IPR047218">
    <property type="entry name" value="YocR/YhdH-like"/>
</dbReference>
<feature type="transmembrane region" description="Helical" evidence="7">
    <location>
        <begin position="154"/>
        <end position="173"/>
    </location>
</feature>
<feature type="transmembrane region" description="Helical" evidence="7">
    <location>
        <begin position="226"/>
        <end position="257"/>
    </location>
</feature>
<comment type="similarity">
    <text evidence="6">Belongs to the sodium:neurotransmitter symporter (SNF) (TC 2.A.22) family.</text>
</comment>
<reference evidence="8 9" key="1">
    <citation type="submission" date="2018-10" db="EMBL/GenBank/DDBJ databases">
        <title>Genomic Encyclopedia of Type Strains, Phase IV (KMG-IV): sequencing the most valuable type-strain genomes for metagenomic binning, comparative biology and taxonomic classification.</title>
        <authorList>
            <person name="Goeker M."/>
        </authorList>
    </citation>
    <scope>NUCLEOTIDE SEQUENCE [LARGE SCALE GENOMIC DNA]</scope>
    <source>
        <strain evidence="8 9">DSM 12769</strain>
    </source>
</reference>
<evidence type="ECO:0000256" key="3">
    <source>
        <dbReference type="ARBA" id="ARBA00022692"/>
    </source>
</evidence>
<gene>
    <name evidence="8" type="ORF">DFR31_2606</name>
</gene>
<dbReference type="Pfam" id="PF00209">
    <property type="entry name" value="SNF"/>
    <property type="match status" value="2"/>
</dbReference>
<dbReference type="PRINTS" id="PR00176">
    <property type="entry name" value="NANEUSMPORT"/>
</dbReference>
<dbReference type="PROSITE" id="PS50267">
    <property type="entry name" value="NA_NEUROTRAN_SYMP_3"/>
    <property type="match status" value="1"/>
</dbReference>
<dbReference type="GO" id="GO:0015293">
    <property type="term" value="F:symporter activity"/>
    <property type="evidence" value="ECO:0007669"/>
    <property type="project" value="UniProtKB-KW"/>
</dbReference>
<keyword evidence="3 6" id="KW-0812">Transmembrane</keyword>
<feature type="transmembrane region" description="Helical" evidence="7">
    <location>
        <begin position="269"/>
        <end position="295"/>
    </location>
</feature>
<evidence type="ECO:0000313" key="8">
    <source>
        <dbReference type="EMBL" id="RLK46476.1"/>
    </source>
</evidence>
<dbReference type="NCBIfam" id="NF037979">
    <property type="entry name" value="Na_transp"/>
    <property type="match status" value="1"/>
</dbReference>
<keyword evidence="9" id="KW-1185">Reference proteome</keyword>
<dbReference type="GO" id="GO:0016020">
    <property type="term" value="C:membrane"/>
    <property type="evidence" value="ECO:0007669"/>
    <property type="project" value="UniProtKB-SubCell"/>
</dbReference>
<evidence type="ECO:0000256" key="4">
    <source>
        <dbReference type="ARBA" id="ARBA00022989"/>
    </source>
</evidence>
<accession>A0A498BVT5</accession>
<protein>
    <recommendedName>
        <fullName evidence="6">Transporter</fullName>
    </recommendedName>
</protein>
<keyword evidence="6" id="KW-0769">Symport</keyword>
<dbReference type="PROSITE" id="PS00610">
    <property type="entry name" value="NA_NEUROTRAN_SYMP_1"/>
    <property type="match status" value="1"/>
</dbReference>
<evidence type="ECO:0000256" key="5">
    <source>
        <dbReference type="ARBA" id="ARBA00023136"/>
    </source>
</evidence>
<comment type="caution">
    <text evidence="8">The sequence shown here is derived from an EMBL/GenBank/DDBJ whole genome shotgun (WGS) entry which is preliminary data.</text>
</comment>
<feature type="transmembrane region" description="Helical" evidence="7">
    <location>
        <begin position="397"/>
        <end position="419"/>
    </location>
</feature>
<feature type="transmembrane region" description="Helical" evidence="7">
    <location>
        <begin position="16"/>
        <end position="34"/>
    </location>
</feature>